<protein>
    <submittedName>
        <fullName evidence="1">Uncharacterized protein</fullName>
    </submittedName>
</protein>
<reference evidence="1" key="1">
    <citation type="submission" date="2021-02" db="EMBL/GenBank/DDBJ databases">
        <authorList>
            <person name="Dougan E. K."/>
            <person name="Rhodes N."/>
            <person name="Thang M."/>
            <person name="Chan C."/>
        </authorList>
    </citation>
    <scope>NUCLEOTIDE SEQUENCE</scope>
</reference>
<accession>A0A813FKT8</accession>
<organism evidence="1 2">
    <name type="scientific">Polarella glacialis</name>
    <name type="common">Dinoflagellate</name>
    <dbReference type="NCBI Taxonomy" id="89957"/>
    <lineage>
        <taxon>Eukaryota</taxon>
        <taxon>Sar</taxon>
        <taxon>Alveolata</taxon>
        <taxon>Dinophyceae</taxon>
        <taxon>Suessiales</taxon>
        <taxon>Suessiaceae</taxon>
        <taxon>Polarella</taxon>
    </lineage>
</organism>
<dbReference type="AlphaFoldDB" id="A0A813FKT8"/>
<gene>
    <name evidence="1" type="ORF">PGLA1383_LOCUS30436</name>
</gene>
<evidence type="ECO:0000313" key="2">
    <source>
        <dbReference type="Proteomes" id="UP000654075"/>
    </source>
</evidence>
<dbReference type="OrthoDB" id="419382at2759"/>
<dbReference type="OMA" id="TIMPNER"/>
<dbReference type="Proteomes" id="UP000654075">
    <property type="component" value="Unassembled WGS sequence"/>
</dbReference>
<dbReference type="EMBL" id="CAJNNV010025140">
    <property type="protein sequence ID" value="CAE8612646.1"/>
    <property type="molecule type" value="Genomic_DNA"/>
</dbReference>
<name>A0A813FKT8_POLGL</name>
<evidence type="ECO:0000313" key="1">
    <source>
        <dbReference type="EMBL" id="CAE8612646.1"/>
    </source>
</evidence>
<proteinExistence type="predicted"/>
<sequence length="593" mass="64773">MSRRTLSPATAGGGMPRSTALSQRLARHRFMSSSLQGLVALSVFSSLLSGLLRLSDGEPVAFALKKVHGSNLYPRTKGKLSASHKESLRKRNFAGGMETLPYDGLKLGMDDSNIAVEKDAMESLATQPLLLRLDRSGRTIMPNERADGLVPWSAKGEFADGLPSAQAPLSWEEFTSRYESMDKGAELQIGNKGVMQVRRAISAERGKDDYRVIRTFTWTGSAATGGGPSSIMLIGVHETSERSRRLAARAVYEVEPSALLVQLCKERLGRHLVMPREHLEAVSNYARGFAASNPHGLRKEIHVADVINGDYEALKLWMSGLSYSSAAEEFARSAGQPGIPKVLCLGDVLKSRLELLRRKHGNQTLTEVPTLSARGKQLARGLIAMASTGHKVVLGVIDADLMSMTANWLERAGATMIAAADASDIESNRESLAADSRLGLQYKASESANSQHAAAKVSAEAARLLEFGGKASLGSFLNEEALQSLLRRRNRLAQLTRLKDLVRHTQPDKKWQVAEILYISDGEIPGPGALLQRGQKGLRFEFDRLEIPDHYLRDVGMESYAPALWRSLLKRGQAREAYETSELSWWAAGATEA</sequence>
<keyword evidence="2" id="KW-1185">Reference proteome</keyword>
<comment type="caution">
    <text evidence="1">The sequence shown here is derived from an EMBL/GenBank/DDBJ whole genome shotgun (WGS) entry which is preliminary data.</text>
</comment>